<comment type="caution">
    <text evidence="2">The sequence shown here is derived from an EMBL/GenBank/DDBJ whole genome shotgun (WGS) entry which is preliminary data.</text>
</comment>
<evidence type="ECO:0008006" key="4">
    <source>
        <dbReference type="Google" id="ProtNLM"/>
    </source>
</evidence>
<dbReference type="PANTHER" id="PTHR48055:SF55">
    <property type="entry name" value="PROTEIN KINASE DOMAIN-CONTAINING PROTEIN"/>
    <property type="match status" value="1"/>
</dbReference>
<feature type="region of interest" description="Disordered" evidence="1">
    <location>
        <begin position="45"/>
        <end position="70"/>
    </location>
</feature>
<organism evidence="2 3">
    <name type="scientific">Castanea mollissima</name>
    <name type="common">Chinese chestnut</name>
    <dbReference type="NCBI Taxonomy" id="60419"/>
    <lineage>
        <taxon>Eukaryota</taxon>
        <taxon>Viridiplantae</taxon>
        <taxon>Streptophyta</taxon>
        <taxon>Embryophyta</taxon>
        <taxon>Tracheophyta</taxon>
        <taxon>Spermatophyta</taxon>
        <taxon>Magnoliopsida</taxon>
        <taxon>eudicotyledons</taxon>
        <taxon>Gunneridae</taxon>
        <taxon>Pentapetalae</taxon>
        <taxon>rosids</taxon>
        <taxon>fabids</taxon>
        <taxon>Fagales</taxon>
        <taxon>Fagaceae</taxon>
        <taxon>Castanea</taxon>
    </lineage>
</organism>
<dbReference type="PANTHER" id="PTHR48055">
    <property type="entry name" value="LEUCINE-RICH REPEAT RECEPTOR PROTEIN KINASE EMS1"/>
    <property type="match status" value="1"/>
</dbReference>
<name>A0A8J4W469_9ROSI</name>
<protein>
    <recommendedName>
        <fullName evidence="4">Protein kinase domain-containing protein</fullName>
    </recommendedName>
</protein>
<proteinExistence type="predicted"/>
<sequence>MIAHVSDFGLARILAITNEVSQNQTSTTGVKGSIGYTAPEYGMGGEASTQGIRGASPNTMQFTGMQPSGN</sequence>
<feature type="compositionally biased region" description="Polar residues" evidence="1">
    <location>
        <begin position="47"/>
        <end position="70"/>
    </location>
</feature>
<evidence type="ECO:0000313" key="3">
    <source>
        <dbReference type="Proteomes" id="UP000737018"/>
    </source>
</evidence>
<dbReference type="Proteomes" id="UP000737018">
    <property type="component" value="Unassembled WGS sequence"/>
</dbReference>
<gene>
    <name evidence="2" type="ORF">CMV_005596</name>
</gene>
<dbReference type="OrthoDB" id="1103805at2759"/>
<reference evidence="2" key="1">
    <citation type="submission" date="2020-03" db="EMBL/GenBank/DDBJ databases">
        <title>Castanea mollissima Vanexum genome sequencing.</title>
        <authorList>
            <person name="Staton M."/>
        </authorList>
    </citation>
    <scope>NUCLEOTIDE SEQUENCE</scope>
    <source>
        <tissue evidence="2">Leaf</tissue>
    </source>
</reference>
<evidence type="ECO:0000313" key="2">
    <source>
        <dbReference type="EMBL" id="KAF3970736.1"/>
    </source>
</evidence>
<dbReference type="InterPro" id="IPR011009">
    <property type="entry name" value="Kinase-like_dom_sf"/>
</dbReference>
<dbReference type="GO" id="GO:0016020">
    <property type="term" value="C:membrane"/>
    <property type="evidence" value="ECO:0007669"/>
    <property type="project" value="TreeGrafter"/>
</dbReference>
<accession>A0A8J4W469</accession>
<keyword evidence="3" id="KW-1185">Reference proteome</keyword>
<evidence type="ECO:0000256" key="1">
    <source>
        <dbReference type="SAM" id="MobiDB-lite"/>
    </source>
</evidence>
<dbReference type="EMBL" id="JRKL02000503">
    <property type="protein sequence ID" value="KAF3970736.1"/>
    <property type="molecule type" value="Genomic_DNA"/>
</dbReference>
<dbReference type="Gene3D" id="1.10.510.10">
    <property type="entry name" value="Transferase(Phosphotransferase) domain 1"/>
    <property type="match status" value="1"/>
</dbReference>
<dbReference type="AlphaFoldDB" id="A0A8J4W469"/>
<dbReference type="SUPFAM" id="SSF56112">
    <property type="entry name" value="Protein kinase-like (PK-like)"/>
    <property type="match status" value="1"/>
</dbReference>
<dbReference type="InterPro" id="IPR051564">
    <property type="entry name" value="LRR_receptor-like_kinase"/>
</dbReference>